<dbReference type="Proteomes" id="UP000835052">
    <property type="component" value="Unassembled WGS sequence"/>
</dbReference>
<sequence length="131" mass="14302">MTPIQLDVRSSAYDFLTRMTSLFEPPATPTGVLLRQKGPNSGPASVPTSDDVIYLVVLHVADLLQHADDVIRTGDVVDADDARPAARLHAAAVGFDVGPAEQLPQLAQCRFQGLEGEELKARMRKLEKIRR</sequence>
<protein>
    <submittedName>
        <fullName evidence="1">Uncharacterized protein</fullName>
    </submittedName>
</protein>
<evidence type="ECO:0000313" key="1">
    <source>
        <dbReference type="EMBL" id="CAD6191765.1"/>
    </source>
</evidence>
<reference evidence="1" key="1">
    <citation type="submission" date="2020-10" db="EMBL/GenBank/DDBJ databases">
        <authorList>
            <person name="Kikuchi T."/>
        </authorList>
    </citation>
    <scope>NUCLEOTIDE SEQUENCE</scope>
    <source>
        <strain evidence="1">NKZ352</strain>
    </source>
</reference>
<accession>A0A8S1H8M6</accession>
<dbReference type="EMBL" id="CAJGYM010000023">
    <property type="protein sequence ID" value="CAD6191765.1"/>
    <property type="molecule type" value="Genomic_DNA"/>
</dbReference>
<evidence type="ECO:0000313" key="2">
    <source>
        <dbReference type="Proteomes" id="UP000835052"/>
    </source>
</evidence>
<gene>
    <name evidence="1" type="ORF">CAUJ_LOCUS7684</name>
</gene>
<proteinExistence type="predicted"/>
<organism evidence="1 2">
    <name type="scientific">Caenorhabditis auriculariae</name>
    <dbReference type="NCBI Taxonomy" id="2777116"/>
    <lineage>
        <taxon>Eukaryota</taxon>
        <taxon>Metazoa</taxon>
        <taxon>Ecdysozoa</taxon>
        <taxon>Nematoda</taxon>
        <taxon>Chromadorea</taxon>
        <taxon>Rhabditida</taxon>
        <taxon>Rhabditina</taxon>
        <taxon>Rhabditomorpha</taxon>
        <taxon>Rhabditoidea</taxon>
        <taxon>Rhabditidae</taxon>
        <taxon>Peloderinae</taxon>
        <taxon>Caenorhabditis</taxon>
    </lineage>
</organism>
<comment type="caution">
    <text evidence="1">The sequence shown here is derived from an EMBL/GenBank/DDBJ whole genome shotgun (WGS) entry which is preliminary data.</text>
</comment>
<keyword evidence="2" id="KW-1185">Reference proteome</keyword>
<dbReference type="AlphaFoldDB" id="A0A8S1H8M6"/>
<name>A0A8S1H8M6_9PELO</name>